<dbReference type="Proteomes" id="UP000657177">
    <property type="component" value="Unassembled WGS sequence"/>
</dbReference>
<name>A0A8J6LT77_9FIRM</name>
<dbReference type="SUPFAM" id="SSF89550">
    <property type="entry name" value="PHP domain-like"/>
    <property type="match status" value="1"/>
</dbReference>
<protein>
    <submittedName>
        <fullName evidence="2">PHP domain-containing protein</fullName>
    </submittedName>
</protein>
<dbReference type="AlphaFoldDB" id="A0A8J6LT77"/>
<dbReference type="Pfam" id="PF02811">
    <property type="entry name" value="PHP"/>
    <property type="match status" value="1"/>
</dbReference>
<dbReference type="InterPro" id="IPR004013">
    <property type="entry name" value="PHP_dom"/>
</dbReference>
<accession>A0A8J6LT77</accession>
<reference evidence="2" key="1">
    <citation type="submission" date="2020-06" db="EMBL/GenBank/DDBJ databases">
        <title>Novel chitinolytic bacterium.</title>
        <authorList>
            <person name="Ungkulpasvich U."/>
            <person name="Kosugi A."/>
            <person name="Uke A."/>
        </authorList>
    </citation>
    <scope>NUCLEOTIDE SEQUENCE</scope>
    <source>
        <strain evidence="2">UUS1-1</strain>
    </source>
</reference>
<dbReference type="Gene3D" id="1.10.150.650">
    <property type="match status" value="1"/>
</dbReference>
<dbReference type="EMBL" id="JAAKDE010000045">
    <property type="protein sequence ID" value="MBA2134072.1"/>
    <property type="molecule type" value="Genomic_DNA"/>
</dbReference>
<dbReference type="InterPro" id="IPR016195">
    <property type="entry name" value="Pol/histidinol_Pase-like"/>
</dbReference>
<evidence type="ECO:0000313" key="2">
    <source>
        <dbReference type="EMBL" id="MBA2134072.1"/>
    </source>
</evidence>
<dbReference type="InterPro" id="IPR052018">
    <property type="entry name" value="PHP_domain"/>
</dbReference>
<sequence>MELIDRAASLGMKAIAITDHDIVPPETVTVNGQTVDICSYAKQKGLVLLRGYEFSTDTYVNDVHILGYELDWSNPAVQAEMERARLSKSEAYRKLCVILTRKGMPIDYDEEILRYRDAHGVIRERDPEEVQRKFIFEKMAEKGYAESWGAAKIMVQNDPELDVRREKIDPIRAIELIHECGGLAFLAHPYLIDEVVEAPGLGRMTRFEYIERLIEHGLDGIEARYTYNKTSYKGQNTVEEIEQEIKARYGNRLYISGGSDYHGSKPGTVDPREIGEAGISYEEFCRIFTPLLQKGAS</sequence>
<organism evidence="2 3">
    <name type="scientific">Capillibacterium thermochitinicola</name>
    <dbReference type="NCBI Taxonomy" id="2699427"/>
    <lineage>
        <taxon>Bacteria</taxon>
        <taxon>Bacillati</taxon>
        <taxon>Bacillota</taxon>
        <taxon>Capillibacterium</taxon>
    </lineage>
</organism>
<evidence type="ECO:0000259" key="1">
    <source>
        <dbReference type="Pfam" id="PF02811"/>
    </source>
</evidence>
<dbReference type="Gene3D" id="3.20.20.140">
    <property type="entry name" value="Metal-dependent hydrolases"/>
    <property type="match status" value="1"/>
</dbReference>
<keyword evidence="3" id="KW-1185">Reference proteome</keyword>
<dbReference type="PANTHER" id="PTHR42924:SF3">
    <property type="entry name" value="POLYMERASE_HISTIDINOL PHOSPHATASE N-TERMINAL DOMAIN-CONTAINING PROTEIN"/>
    <property type="match status" value="1"/>
</dbReference>
<dbReference type="GO" id="GO:0004534">
    <property type="term" value="F:5'-3' RNA exonuclease activity"/>
    <property type="evidence" value="ECO:0007669"/>
    <property type="project" value="TreeGrafter"/>
</dbReference>
<feature type="domain" description="PHP" evidence="1">
    <location>
        <begin position="2"/>
        <end position="111"/>
    </location>
</feature>
<dbReference type="PANTHER" id="PTHR42924">
    <property type="entry name" value="EXONUCLEASE"/>
    <property type="match status" value="1"/>
</dbReference>
<comment type="caution">
    <text evidence="2">The sequence shown here is derived from an EMBL/GenBank/DDBJ whole genome shotgun (WGS) entry which is preliminary data.</text>
</comment>
<evidence type="ECO:0000313" key="3">
    <source>
        <dbReference type="Proteomes" id="UP000657177"/>
    </source>
</evidence>
<proteinExistence type="predicted"/>
<dbReference type="GO" id="GO:0035312">
    <property type="term" value="F:5'-3' DNA exonuclease activity"/>
    <property type="evidence" value="ECO:0007669"/>
    <property type="project" value="TreeGrafter"/>
</dbReference>
<gene>
    <name evidence="2" type="ORF">G5B42_11085</name>
</gene>